<feature type="region of interest" description="Disordered" evidence="1">
    <location>
        <begin position="355"/>
        <end position="388"/>
    </location>
</feature>
<evidence type="ECO:0000256" key="1">
    <source>
        <dbReference type="SAM" id="MobiDB-lite"/>
    </source>
</evidence>
<dbReference type="EMBL" id="AZHD01000002">
    <property type="protein sequence ID" value="OAA66615.1"/>
    <property type="molecule type" value="Genomic_DNA"/>
</dbReference>
<feature type="compositionally biased region" description="Basic and acidic residues" evidence="1">
    <location>
        <begin position="1"/>
        <end position="10"/>
    </location>
</feature>
<evidence type="ECO:0000313" key="3">
    <source>
        <dbReference type="Proteomes" id="UP000076874"/>
    </source>
</evidence>
<dbReference type="OrthoDB" id="21292at2759"/>
<dbReference type="GO" id="GO:0045046">
    <property type="term" value="P:protein import into peroxisome membrane"/>
    <property type="evidence" value="ECO:0007669"/>
    <property type="project" value="TreeGrafter"/>
</dbReference>
<feature type="compositionally biased region" description="Low complexity" evidence="1">
    <location>
        <begin position="174"/>
        <end position="187"/>
    </location>
</feature>
<feature type="compositionally biased region" description="Acidic residues" evidence="1">
    <location>
        <begin position="125"/>
        <end position="134"/>
    </location>
</feature>
<dbReference type="PANTHER" id="PTHR12774">
    <property type="entry name" value="PEROXISOMAL BIOGENESIS FACTOR 19"/>
    <property type="match status" value="1"/>
</dbReference>
<keyword evidence="2" id="KW-0675">Receptor</keyword>
<dbReference type="Gene3D" id="1.20.120.900">
    <property type="entry name" value="Pex19, mPTS binding domain"/>
    <property type="match status" value="1"/>
</dbReference>
<feature type="region of interest" description="Disordered" evidence="1">
    <location>
        <begin position="174"/>
        <end position="217"/>
    </location>
</feature>
<name>A0A167YRT6_9HYPO</name>
<dbReference type="Proteomes" id="UP000076874">
    <property type="component" value="Unassembled WGS sequence"/>
</dbReference>
<evidence type="ECO:0000313" key="2">
    <source>
        <dbReference type="EMBL" id="OAA66615.1"/>
    </source>
</evidence>
<feature type="compositionally biased region" description="Acidic residues" evidence="1">
    <location>
        <begin position="50"/>
        <end position="71"/>
    </location>
</feature>
<accession>A0A167YRT6</accession>
<dbReference type="STRING" id="1081102.A0A167YRT6"/>
<keyword evidence="3" id="KW-1185">Reference proteome</keyword>
<protein>
    <submittedName>
        <fullName evidence="2">Peroxisomal membrane protein receptor</fullName>
    </submittedName>
</protein>
<gene>
    <name evidence="2" type="ORF">SPI_01191</name>
</gene>
<feature type="compositionally biased region" description="Low complexity" evidence="1">
    <location>
        <begin position="86"/>
        <end position="118"/>
    </location>
</feature>
<dbReference type="GO" id="GO:0005778">
    <property type="term" value="C:peroxisomal membrane"/>
    <property type="evidence" value="ECO:0007669"/>
    <property type="project" value="TreeGrafter"/>
</dbReference>
<dbReference type="AlphaFoldDB" id="A0A167YRT6"/>
<dbReference type="InterPro" id="IPR038322">
    <property type="entry name" value="Pex19_C_sf"/>
</dbReference>
<organism evidence="2 3">
    <name type="scientific">Niveomyces insectorum RCEF 264</name>
    <dbReference type="NCBI Taxonomy" id="1081102"/>
    <lineage>
        <taxon>Eukaryota</taxon>
        <taxon>Fungi</taxon>
        <taxon>Dikarya</taxon>
        <taxon>Ascomycota</taxon>
        <taxon>Pezizomycotina</taxon>
        <taxon>Sordariomycetes</taxon>
        <taxon>Hypocreomycetidae</taxon>
        <taxon>Hypocreales</taxon>
        <taxon>Cordycipitaceae</taxon>
        <taxon>Niveomyces</taxon>
    </lineage>
</organism>
<sequence length="388" mass="39785">MEGKALDDAARGGSADVVKPGEAQLEGRAETGAKPNAGVSAAATTPTAAETEEDVPDPDEDDLDDLDDFLDEFSAAKIDSNAPATAQSGPGRPSAASAAPAVPATTAAAATPGQSSAAAGGGGDVDQEEMFSDDEFAKQLEANMADLLGEIENSPDVQAQFETLLKEFGMAADGSAAGNASASSATGSPPPPTPKQATGPAPAAATTSASSSGDASFQETIRRTMERMQASGEQATAAAAADTEGGVDDLLSEFMKQMQAGGGGSGAGNEDELSKMLVGMMEELTNKEILYEPMKELDDKFPAWMAANKATTSAADLERYTEQQLVVKEIVTRFEAPSYSDANPDDREYIVDRMQRMQAAGSPPSDLVGNMPSAQDALAAPDETCNPQ</sequence>
<dbReference type="PANTHER" id="PTHR12774:SF2">
    <property type="entry name" value="PEROXISOMAL BIOGENESIS FACTOR 19"/>
    <property type="match status" value="1"/>
</dbReference>
<feature type="region of interest" description="Disordered" evidence="1">
    <location>
        <begin position="1"/>
        <end position="137"/>
    </location>
</feature>
<feature type="compositionally biased region" description="Low complexity" evidence="1">
    <location>
        <begin position="195"/>
        <end position="216"/>
    </location>
</feature>
<dbReference type="Pfam" id="PF04614">
    <property type="entry name" value="Pex19"/>
    <property type="match status" value="1"/>
</dbReference>
<reference evidence="2 3" key="1">
    <citation type="journal article" date="2016" name="Genome Biol. Evol.">
        <title>Divergent and convergent evolution of fungal pathogenicity.</title>
        <authorList>
            <person name="Shang Y."/>
            <person name="Xiao G."/>
            <person name="Zheng P."/>
            <person name="Cen K."/>
            <person name="Zhan S."/>
            <person name="Wang C."/>
        </authorList>
    </citation>
    <scope>NUCLEOTIDE SEQUENCE [LARGE SCALE GENOMIC DNA]</scope>
    <source>
        <strain evidence="2 3">RCEF 264</strain>
    </source>
</reference>
<dbReference type="GO" id="GO:0033328">
    <property type="term" value="F:peroxisome membrane targeting sequence binding"/>
    <property type="evidence" value="ECO:0007669"/>
    <property type="project" value="TreeGrafter"/>
</dbReference>
<comment type="caution">
    <text evidence="2">The sequence shown here is derived from an EMBL/GenBank/DDBJ whole genome shotgun (WGS) entry which is preliminary data.</text>
</comment>
<dbReference type="InterPro" id="IPR006708">
    <property type="entry name" value="Pex19"/>
</dbReference>
<proteinExistence type="predicted"/>